<sequence>MDDRARGAADLLAAMHRAGKAFRDYGYARFLAHQSVSWRYLSGIGQAVEPFATVGVSFQLHDEIDRDRGRRADDGRAVRARFRA</sequence>
<dbReference type="RefSeq" id="WP_184995859.1">
    <property type="nucleotide sequence ID" value="NZ_BOMK01000003.1"/>
</dbReference>
<evidence type="ECO:0000313" key="2">
    <source>
        <dbReference type="Proteomes" id="UP000578112"/>
    </source>
</evidence>
<comment type="caution">
    <text evidence="1">The sequence shown here is derived from an EMBL/GenBank/DDBJ whole genome shotgun (WGS) entry which is preliminary data.</text>
</comment>
<protein>
    <submittedName>
        <fullName evidence="1">Uncharacterized protein</fullName>
    </submittedName>
</protein>
<name>A0A7W7I1V2_9ACTN</name>
<keyword evidence="2" id="KW-1185">Reference proteome</keyword>
<dbReference type="AlphaFoldDB" id="A0A7W7I1V2"/>
<reference evidence="1 2" key="1">
    <citation type="submission" date="2020-08" db="EMBL/GenBank/DDBJ databases">
        <title>Sequencing the genomes of 1000 actinobacteria strains.</title>
        <authorList>
            <person name="Klenk H.-P."/>
        </authorList>
    </citation>
    <scope>NUCLEOTIDE SEQUENCE [LARGE SCALE GENOMIC DNA]</scope>
    <source>
        <strain evidence="1 2">DSM 43149</strain>
    </source>
</reference>
<dbReference type="EMBL" id="JACHNH010000001">
    <property type="protein sequence ID" value="MBB4764701.1"/>
    <property type="molecule type" value="Genomic_DNA"/>
</dbReference>
<accession>A0A7W7I1V2</accession>
<dbReference type="Proteomes" id="UP000578112">
    <property type="component" value="Unassembled WGS sequence"/>
</dbReference>
<gene>
    <name evidence="1" type="ORF">BJ971_005257</name>
</gene>
<evidence type="ECO:0000313" key="1">
    <source>
        <dbReference type="EMBL" id="MBB4764701.1"/>
    </source>
</evidence>
<organism evidence="1 2">
    <name type="scientific">Actinoplanes digitatis</name>
    <dbReference type="NCBI Taxonomy" id="1868"/>
    <lineage>
        <taxon>Bacteria</taxon>
        <taxon>Bacillati</taxon>
        <taxon>Actinomycetota</taxon>
        <taxon>Actinomycetes</taxon>
        <taxon>Micromonosporales</taxon>
        <taxon>Micromonosporaceae</taxon>
        <taxon>Actinoplanes</taxon>
    </lineage>
</organism>
<proteinExistence type="predicted"/>